<dbReference type="PANTHER" id="PTHR35851">
    <property type="entry name" value="CELL DIVISION PROTEIN FTSQ"/>
    <property type="match status" value="1"/>
</dbReference>
<keyword evidence="2" id="KW-1003">Cell membrane</keyword>
<dbReference type="InterPro" id="IPR045335">
    <property type="entry name" value="FtsQ_C_sf"/>
</dbReference>
<dbReference type="AlphaFoldDB" id="A0A0B6X4H4"/>
<gene>
    <name evidence="11" type="ORF">PYK22_03134</name>
</gene>
<evidence type="ECO:0000313" key="12">
    <source>
        <dbReference type="Proteomes" id="UP000031518"/>
    </source>
</evidence>
<keyword evidence="6" id="KW-1133">Transmembrane helix</keyword>
<dbReference type="InterPro" id="IPR005548">
    <property type="entry name" value="Cell_div_FtsQ/DivIB_C"/>
</dbReference>
<keyword evidence="5" id="KW-0812">Transmembrane</keyword>
<keyword evidence="7" id="KW-0472">Membrane</keyword>
<feature type="domain" description="POTRA" evidence="10">
    <location>
        <begin position="76"/>
        <end position="145"/>
    </location>
</feature>
<dbReference type="InterPro" id="IPR034746">
    <property type="entry name" value="POTRA"/>
</dbReference>
<dbReference type="PANTHER" id="PTHR35851:SF1">
    <property type="entry name" value="CELL DIVISION PROTEIN FTSQ"/>
    <property type="match status" value="1"/>
</dbReference>
<name>A0A0B6X4H4_9BACT</name>
<evidence type="ECO:0000256" key="3">
    <source>
        <dbReference type="ARBA" id="ARBA00022519"/>
    </source>
</evidence>
<evidence type="ECO:0000256" key="9">
    <source>
        <dbReference type="SAM" id="MobiDB-lite"/>
    </source>
</evidence>
<keyword evidence="8" id="KW-0131">Cell cycle</keyword>
<dbReference type="Pfam" id="PF08478">
    <property type="entry name" value="POTRA_1"/>
    <property type="match status" value="1"/>
</dbReference>
<dbReference type="STRING" id="454194.PYK22_03134"/>
<accession>A0A0B6X4H4</accession>
<dbReference type="Gene3D" id="3.40.50.11690">
    <property type="entry name" value="Cell division protein FtsQ/DivIB"/>
    <property type="match status" value="1"/>
</dbReference>
<evidence type="ECO:0000313" key="11">
    <source>
        <dbReference type="EMBL" id="CDM67085.1"/>
    </source>
</evidence>
<evidence type="ECO:0000256" key="4">
    <source>
        <dbReference type="ARBA" id="ARBA00022618"/>
    </source>
</evidence>
<dbReference type="PROSITE" id="PS51779">
    <property type="entry name" value="POTRA"/>
    <property type="match status" value="1"/>
</dbReference>
<keyword evidence="3" id="KW-0997">Cell inner membrane</keyword>
<feature type="region of interest" description="Disordered" evidence="9">
    <location>
        <begin position="295"/>
        <end position="317"/>
    </location>
</feature>
<evidence type="ECO:0000256" key="5">
    <source>
        <dbReference type="ARBA" id="ARBA00022692"/>
    </source>
</evidence>
<evidence type="ECO:0000256" key="7">
    <source>
        <dbReference type="ARBA" id="ARBA00023136"/>
    </source>
</evidence>
<dbReference type="InterPro" id="IPR026579">
    <property type="entry name" value="FtsQ"/>
</dbReference>
<dbReference type="EMBL" id="CBXV010000008">
    <property type="protein sequence ID" value="CDM67085.1"/>
    <property type="molecule type" value="Genomic_DNA"/>
</dbReference>
<evidence type="ECO:0000259" key="10">
    <source>
        <dbReference type="PROSITE" id="PS51779"/>
    </source>
</evidence>
<evidence type="ECO:0000256" key="2">
    <source>
        <dbReference type="ARBA" id="ARBA00022475"/>
    </source>
</evidence>
<dbReference type="Proteomes" id="UP000031518">
    <property type="component" value="Unassembled WGS sequence"/>
</dbReference>
<dbReference type="Pfam" id="PF03799">
    <property type="entry name" value="FtsQ_DivIB_C"/>
    <property type="match status" value="1"/>
</dbReference>
<dbReference type="RefSeq" id="WP_157770927.1">
    <property type="nucleotide sequence ID" value="NZ_CBXV010000008.1"/>
</dbReference>
<evidence type="ECO:0000256" key="8">
    <source>
        <dbReference type="ARBA" id="ARBA00023306"/>
    </source>
</evidence>
<dbReference type="InterPro" id="IPR013685">
    <property type="entry name" value="POTRA_FtsQ_type"/>
</dbReference>
<dbReference type="OrthoDB" id="9783091at2"/>
<keyword evidence="12" id="KW-1185">Reference proteome</keyword>
<dbReference type="GO" id="GO:0090529">
    <property type="term" value="P:cell septum assembly"/>
    <property type="evidence" value="ECO:0007669"/>
    <property type="project" value="InterPro"/>
</dbReference>
<dbReference type="Gene3D" id="3.10.20.310">
    <property type="entry name" value="membrane protein fhac"/>
    <property type="match status" value="1"/>
</dbReference>
<comment type="subcellular location">
    <subcellularLocation>
        <location evidence="1">Membrane</location>
    </subcellularLocation>
</comment>
<evidence type="ECO:0000256" key="1">
    <source>
        <dbReference type="ARBA" id="ARBA00004370"/>
    </source>
</evidence>
<proteinExistence type="predicted"/>
<protein>
    <submittedName>
        <fullName evidence="11">Cell division septal protein</fullName>
    </submittedName>
</protein>
<reference evidence="11 12" key="2">
    <citation type="submission" date="2015-01" db="EMBL/GenBank/DDBJ databases">
        <title>Complete genome sequence of Pyrinomonas methylaliphatogenes type strain K22T.</title>
        <authorList>
            <person name="Lee K.C.Y."/>
            <person name="Power J.F."/>
            <person name="Dunfield P.F."/>
            <person name="Morgan X.C."/>
            <person name="Huttenhower C."/>
            <person name="Stott M.B."/>
        </authorList>
    </citation>
    <scope>NUCLEOTIDE SEQUENCE [LARGE SCALE GENOMIC DNA]</scope>
    <source>
        <strain evidence="11 12">K22</strain>
    </source>
</reference>
<dbReference type="GO" id="GO:0016020">
    <property type="term" value="C:membrane"/>
    <property type="evidence" value="ECO:0007669"/>
    <property type="project" value="UniProtKB-SubCell"/>
</dbReference>
<keyword evidence="4 11" id="KW-0132">Cell division</keyword>
<organism evidence="11 12">
    <name type="scientific">Pyrinomonas methylaliphatogenes</name>
    <dbReference type="NCBI Taxonomy" id="454194"/>
    <lineage>
        <taxon>Bacteria</taxon>
        <taxon>Pseudomonadati</taxon>
        <taxon>Acidobacteriota</taxon>
        <taxon>Blastocatellia</taxon>
        <taxon>Blastocatellales</taxon>
        <taxon>Pyrinomonadaceae</taxon>
        <taxon>Pyrinomonas</taxon>
    </lineage>
</organism>
<sequence>MSALREQVVTSRARNVARSGMPVTQRPARRAKRVANGASWGRLAMAVPWLGKALLAVSAGVLLFATYRATASATIFQLARVDVEGGARTPREEIQAVVRRIVGREGVWRADVWAIKGELEKLPWVREAIVSRVLPSTVRVRIRERAPYAVARTSQGRLLWVDEEGALLGEFASSDEMPPFLIRGLDEAPTEASRRTNRERLARYREMLNEWRARGLVERVSEVNLGDLRDVRAQLAGADSGIEVRLGGRDFGARLERALKALAEMRQAGREVVSLDATQDRRVIVGLASGARLSDGASAGPVTPLSGAKGVNRRRED</sequence>
<evidence type="ECO:0000256" key="6">
    <source>
        <dbReference type="ARBA" id="ARBA00022989"/>
    </source>
</evidence>
<reference evidence="11 12" key="1">
    <citation type="submission" date="2013-12" db="EMBL/GenBank/DDBJ databases">
        <authorList>
            <person name="Stott M."/>
        </authorList>
    </citation>
    <scope>NUCLEOTIDE SEQUENCE [LARGE SCALE GENOMIC DNA]</scope>
    <source>
        <strain evidence="11 12">K22</strain>
    </source>
</reference>